<evidence type="ECO:0000313" key="15">
    <source>
        <dbReference type="Proteomes" id="UP000789375"/>
    </source>
</evidence>
<evidence type="ECO:0000259" key="11">
    <source>
        <dbReference type="Pfam" id="PF02225"/>
    </source>
</evidence>
<feature type="chain" id="PRO_5040402360" evidence="9">
    <location>
        <begin position="24"/>
        <end position="908"/>
    </location>
</feature>
<organism evidence="14 15">
    <name type="scientific">Funneliformis mosseae</name>
    <name type="common">Endomycorrhizal fungus</name>
    <name type="synonym">Glomus mosseae</name>
    <dbReference type="NCBI Taxonomy" id="27381"/>
    <lineage>
        <taxon>Eukaryota</taxon>
        <taxon>Fungi</taxon>
        <taxon>Fungi incertae sedis</taxon>
        <taxon>Mucoromycota</taxon>
        <taxon>Glomeromycotina</taxon>
        <taxon>Glomeromycetes</taxon>
        <taxon>Glomerales</taxon>
        <taxon>Glomeraceae</taxon>
        <taxon>Funneliformis</taxon>
    </lineage>
</organism>
<reference evidence="14" key="1">
    <citation type="submission" date="2021-06" db="EMBL/GenBank/DDBJ databases">
        <authorList>
            <person name="Kallberg Y."/>
            <person name="Tangrot J."/>
            <person name="Rosling A."/>
        </authorList>
    </citation>
    <scope>NUCLEOTIDE SEQUENCE</scope>
    <source>
        <strain evidence="14">87-6 pot B 2015</strain>
    </source>
</reference>
<evidence type="ECO:0000256" key="9">
    <source>
        <dbReference type="SAM" id="SignalP"/>
    </source>
</evidence>
<dbReference type="InterPro" id="IPR050131">
    <property type="entry name" value="Peptidase_S8_subtilisin-like"/>
</dbReference>
<feature type="domain" description="Inhibitor I9" evidence="12">
    <location>
        <begin position="46"/>
        <end position="117"/>
    </location>
</feature>
<evidence type="ECO:0000256" key="4">
    <source>
        <dbReference type="ARBA" id="ARBA00022729"/>
    </source>
</evidence>
<dbReference type="GO" id="GO:0016020">
    <property type="term" value="C:membrane"/>
    <property type="evidence" value="ECO:0007669"/>
    <property type="project" value="InterPro"/>
</dbReference>
<feature type="domain" description="C5a peptidase/Subtilisin-like protease SBT2-like Fn3-like" evidence="13">
    <location>
        <begin position="508"/>
        <end position="619"/>
    </location>
</feature>
<feature type="compositionally biased region" description="Low complexity" evidence="8">
    <location>
        <begin position="721"/>
        <end position="767"/>
    </location>
</feature>
<dbReference type="InterPro" id="IPR010435">
    <property type="entry name" value="C5a/SBT2-like_Fn3"/>
</dbReference>
<dbReference type="Pfam" id="PF02225">
    <property type="entry name" value="PA"/>
    <property type="match status" value="1"/>
</dbReference>
<dbReference type="InterPro" id="IPR003137">
    <property type="entry name" value="PA_domain"/>
</dbReference>
<evidence type="ECO:0000259" key="10">
    <source>
        <dbReference type="Pfam" id="PF00082"/>
    </source>
</evidence>
<dbReference type="EMBL" id="CAJVPP010000188">
    <property type="protein sequence ID" value="CAG8452988.1"/>
    <property type="molecule type" value="Genomic_DNA"/>
</dbReference>
<sequence length="908" mass="98800">MRASSKLLFSVLGYLISTRIIISAPIEEFSISEITLQRSSNTISNSYIIEFDNSNDQEKDQDFVASFARTIQGEGINHKIRETFNPKVFNGASIKLDDEKDLNKLKKLKGVKRVWPVTKIQRSKFKVVENKSNSSILHSSIGVVEAREQFGIDGSGIKAMEKAFEDGMDIINLSLVSGDNAWFGGPESLVAEKLTENGLFVVAAAGSSGDKGIFKSSSPSTSPGVISVASIDSEQIDSFFIQPGSNSTRKIQYLTQDGNAIELEDSFSIIPTSNTTNSNDDACESINEDLTGKVALIRKGGCEETKKINVAQAAGATAIVLYNNVDGITTPEFDQNGIIIPVAMISCKDGILLIDEIKKDDNFTVKFPRESTLFDNLDTLKISAFSSYGPTNELDIKPDIAAPGSNVFSTFPVSLGSFQTLSGTSISTPFVTGILALVMQNKGKSNSTLARDILQNNAKPLFIKNSETEVEGNKTSIIATTILQQGAGLINLVDALTSTVIISPAKLALNDSAHFNGKKRSLTLTNVGQETTKFTFDHLPAQSITGFDGVNLVPIDTPFATNSFAKVKFSKSSIRLRPGESQSINLSFTPPKDLSDLDHSLYSGYIVVKDTFTKKEFYVSYMGMKGCLDTLPIVDNQSGAPFLQSGINDQKFFLPEDVLTVTMKGDDIALFEKPTGTQPTEKPTGTQPTEKPTGTQTTEKPTGTQTTEKPTGTQTKEKPTKTQTTEKPTGTQTTEKPTETQPTEQPTDAQPTEKPTETQPTEQPTTTPDEDDGGIVTITTTVTTTPINVPTETPLAKRSIKAYKLRNNELKSRAFDEDTTKLLVPNSLGKITNNGIIQFQQRNDNSDSNNILTLQFDGTIDKSNGEKGVELPDGRYRLFLAALRPFGNPTKKDHWETFTSSIIEIKRE</sequence>
<dbReference type="InterPro" id="IPR036852">
    <property type="entry name" value="Peptidase_S8/S53_dom_sf"/>
</dbReference>
<proteinExistence type="inferred from homology"/>
<keyword evidence="3" id="KW-0645">Protease</keyword>
<dbReference type="Gene3D" id="3.50.30.30">
    <property type="match status" value="1"/>
</dbReference>
<dbReference type="InterPro" id="IPR010259">
    <property type="entry name" value="S8pro/Inhibitor_I9"/>
</dbReference>
<comment type="similarity">
    <text evidence="1 7">Belongs to the peptidase S8 family.</text>
</comment>
<feature type="region of interest" description="Disordered" evidence="8">
    <location>
        <begin position="671"/>
        <end position="775"/>
    </location>
</feature>
<dbReference type="Gene3D" id="2.60.40.10">
    <property type="entry name" value="Immunoglobulins"/>
    <property type="match status" value="1"/>
</dbReference>
<evidence type="ECO:0000256" key="2">
    <source>
        <dbReference type="ARBA" id="ARBA00022512"/>
    </source>
</evidence>
<keyword evidence="4 9" id="KW-0732">Signal</keyword>
<dbReference type="PANTHER" id="PTHR43806:SF11">
    <property type="entry name" value="CEREVISIN-RELATED"/>
    <property type="match status" value="1"/>
</dbReference>
<dbReference type="Pfam" id="PF05922">
    <property type="entry name" value="Inhibitor_I9"/>
    <property type="match status" value="1"/>
</dbReference>
<evidence type="ECO:0000256" key="1">
    <source>
        <dbReference type="ARBA" id="ARBA00011073"/>
    </source>
</evidence>
<evidence type="ECO:0000256" key="5">
    <source>
        <dbReference type="ARBA" id="ARBA00022801"/>
    </source>
</evidence>
<dbReference type="PROSITE" id="PS51892">
    <property type="entry name" value="SUBTILASE"/>
    <property type="match status" value="1"/>
</dbReference>
<feature type="domain" description="PA" evidence="11">
    <location>
        <begin position="279"/>
        <end position="350"/>
    </location>
</feature>
<dbReference type="InterPro" id="IPR013783">
    <property type="entry name" value="Ig-like_fold"/>
</dbReference>
<evidence type="ECO:0000256" key="7">
    <source>
        <dbReference type="PROSITE-ProRule" id="PRU01240"/>
    </source>
</evidence>
<dbReference type="SUPFAM" id="SSF52025">
    <property type="entry name" value="PA domain"/>
    <property type="match status" value="1"/>
</dbReference>
<feature type="domain" description="Peptidase S8/S53" evidence="10">
    <location>
        <begin position="146"/>
        <end position="461"/>
    </location>
</feature>
<keyword evidence="2" id="KW-0134">Cell wall</keyword>
<feature type="signal peptide" evidence="9">
    <location>
        <begin position="1"/>
        <end position="23"/>
    </location>
</feature>
<dbReference type="AlphaFoldDB" id="A0A9N8YWR3"/>
<dbReference type="GO" id="GO:0006508">
    <property type="term" value="P:proteolysis"/>
    <property type="evidence" value="ECO:0007669"/>
    <property type="project" value="UniProtKB-KW"/>
</dbReference>
<keyword evidence="6" id="KW-0720">Serine protease</keyword>
<dbReference type="Proteomes" id="UP000789375">
    <property type="component" value="Unassembled WGS sequence"/>
</dbReference>
<dbReference type="Pfam" id="PF06280">
    <property type="entry name" value="fn3_5"/>
    <property type="match status" value="1"/>
</dbReference>
<dbReference type="InterPro" id="IPR000209">
    <property type="entry name" value="Peptidase_S8/S53_dom"/>
</dbReference>
<keyword evidence="15" id="KW-1185">Reference proteome</keyword>
<evidence type="ECO:0000259" key="13">
    <source>
        <dbReference type="Pfam" id="PF06280"/>
    </source>
</evidence>
<dbReference type="PROSITE" id="PS00138">
    <property type="entry name" value="SUBTILASE_SER"/>
    <property type="match status" value="1"/>
</dbReference>
<dbReference type="SUPFAM" id="SSF52743">
    <property type="entry name" value="Subtilisin-like"/>
    <property type="match status" value="1"/>
</dbReference>
<keyword evidence="2" id="KW-0964">Secreted</keyword>
<evidence type="ECO:0000256" key="6">
    <source>
        <dbReference type="ARBA" id="ARBA00022825"/>
    </source>
</evidence>
<dbReference type="PANTHER" id="PTHR43806">
    <property type="entry name" value="PEPTIDASE S8"/>
    <property type="match status" value="1"/>
</dbReference>
<name>A0A9N8YWR3_FUNMO</name>
<comment type="caution">
    <text evidence="7">Lacks conserved residue(s) required for the propagation of feature annotation.</text>
</comment>
<comment type="caution">
    <text evidence="14">The sequence shown here is derived from an EMBL/GenBank/DDBJ whole genome shotgun (WGS) entry which is preliminary data.</text>
</comment>
<gene>
    <name evidence="14" type="ORF">FMOSSE_LOCUS1627</name>
</gene>
<evidence type="ECO:0000259" key="12">
    <source>
        <dbReference type="Pfam" id="PF05922"/>
    </source>
</evidence>
<evidence type="ECO:0000256" key="3">
    <source>
        <dbReference type="ARBA" id="ARBA00022670"/>
    </source>
</evidence>
<protein>
    <submittedName>
        <fullName evidence="14">16780_t:CDS:1</fullName>
    </submittedName>
</protein>
<evidence type="ECO:0000256" key="8">
    <source>
        <dbReference type="SAM" id="MobiDB-lite"/>
    </source>
</evidence>
<accession>A0A9N8YWR3</accession>
<keyword evidence="5" id="KW-0378">Hydrolase</keyword>
<evidence type="ECO:0000313" key="14">
    <source>
        <dbReference type="EMBL" id="CAG8452988.1"/>
    </source>
</evidence>
<dbReference type="Gene3D" id="3.40.50.200">
    <property type="entry name" value="Peptidase S8/S53 domain"/>
    <property type="match status" value="1"/>
</dbReference>
<dbReference type="Pfam" id="PF00082">
    <property type="entry name" value="Peptidase_S8"/>
    <property type="match status" value="1"/>
</dbReference>
<dbReference type="InterPro" id="IPR023828">
    <property type="entry name" value="Peptidase_S8_Ser-AS"/>
</dbReference>
<dbReference type="InterPro" id="IPR046450">
    <property type="entry name" value="PA_dom_sf"/>
</dbReference>
<dbReference type="GO" id="GO:0004252">
    <property type="term" value="F:serine-type endopeptidase activity"/>
    <property type="evidence" value="ECO:0007669"/>
    <property type="project" value="InterPro"/>
</dbReference>
<feature type="compositionally biased region" description="Low complexity" evidence="8">
    <location>
        <begin position="672"/>
        <end position="714"/>
    </location>
</feature>